<dbReference type="EMBL" id="LCWV01000001">
    <property type="protein sequence ID" value="PWI76056.1"/>
    <property type="molecule type" value="Genomic_DNA"/>
</dbReference>
<protein>
    <submittedName>
        <fullName evidence="2">Uncharacterized protein</fullName>
    </submittedName>
</protein>
<evidence type="ECO:0000313" key="2">
    <source>
        <dbReference type="EMBL" id="PWI76056.1"/>
    </source>
</evidence>
<organism evidence="2 3">
    <name type="scientific">Purpureocillium lilacinum</name>
    <name type="common">Paecilomyces lilacinus</name>
    <dbReference type="NCBI Taxonomy" id="33203"/>
    <lineage>
        <taxon>Eukaryota</taxon>
        <taxon>Fungi</taxon>
        <taxon>Dikarya</taxon>
        <taxon>Ascomycota</taxon>
        <taxon>Pezizomycotina</taxon>
        <taxon>Sordariomycetes</taxon>
        <taxon>Hypocreomycetidae</taxon>
        <taxon>Hypocreales</taxon>
        <taxon>Ophiocordycipitaceae</taxon>
        <taxon>Purpureocillium</taxon>
    </lineage>
</organism>
<evidence type="ECO:0000313" key="3">
    <source>
        <dbReference type="Proteomes" id="UP000245956"/>
    </source>
</evidence>
<feature type="compositionally biased region" description="Basic and acidic residues" evidence="1">
    <location>
        <begin position="170"/>
        <end position="182"/>
    </location>
</feature>
<comment type="caution">
    <text evidence="2">The sequence shown here is derived from an EMBL/GenBank/DDBJ whole genome shotgun (WGS) entry which is preliminary data.</text>
</comment>
<proteinExistence type="predicted"/>
<dbReference type="Proteomes" id="UP000245956">
    <property type="component" value="Unassembled WGS sequence"/>
</dbReference>
<name>A0A2U3ENH4_PURLI</name>
<evidence type="ECO:0000256" key="1">
    <source>
        <dbReference type="SAM" id="MobiDB-lite"/>
    </source>
</evidence>
<dbReference type="AlphaFoldDB" id="A0A2U3ENH4"/>
<accession>A0A2U3ENH4</accession>
<feature type="compositionally biased region" description="Basic and acidic residues" evidence="1">
    <location>
        <begin position="249"/>
        <end position="258"/>
    </location>
</feature>
<sequence length="385" mass="42347">MGGTASLSANMQLASRGCSRRAVSSMARHTTLGLKQEAPSQVESYGVVDVGTPAQSDGRRIWTLATPTYTQARIRPTTAPAPSLIPAAAGKSQYSTKVHAALWLFRAMDSRGQDQRPSPLAKNLYRKEARTKRRAGTKVPADSAPGVASLLPLAFSCAVNLREAACSHPEKALETEETEHRRPASHATTHHPWWRDVLSPRGVWAQASPRPTGQRSLPAHFSFRGRWRAWISSLHGPRARQIHGVSSQESDRKRERKEVRRRPSPTASSLAEEAWHRITRLRLRRLFRDAVRPQGAAGSRLPLGVQFDMAGDATPQLFVDLPPTRNPDLASPGGPSPGFRARCPRPCQPSGGVKLSVPCLQRRRVKWQRPPQKMTTNAAVVQSTD</sequence>
<reference evidence="2 3" key="1">
    <citation type="journal article" date="2016" name="Front. Microbiol.">
        <title>Genome and transcriptome sequences reveal the specific parasitism of the nematophagous Purpureocillium lilacinum 36-1.</title>
        <authorList>
            <person name="Xie J."/>
            <person name="Li S."/>
            <person name="Mo C."/>
            <person name="Xiao X."/>
            <person name="Peng D."/>
            <person name="Wang G."/>
            <person name="Xiao Y."/>
        </authorList>
    </citation>
    <scope>NUCLEOTIDE SEQUENCE [LARGE SCALE GENOMIC DNA]</scope>
    <source>
        <strain evidence="2 3">36-1</strain>
    </source>
</reference>
<feature type="region of interest" description="Disordered" evidence="1">
    <location>
        <begin position="170"/>
        <end position="189"/>
    </location>
</feature>
<gene>
    <name evidence="2" type="ORF">PCL_03250</name>
</gene>
<feature type="region of interest" description="Disordered" evidence="1">
    <location>
        <begin position="238"/>
        <end position="271"/>
    </location>
</feature>